<dbReference type="PANTHER" id="PTHR24421">
    <property type="entry name" value="NITRATE/NITRITE SENSOR PROTEIN NARX-RELATED"/>
    <property type="match status" value="1"/>
</dbReference>
<dbReference type="GO" id="GO:0000155">
    <property type="term" value="F:phosphorelay sensor kinase activity"/>
    <property type="evidence" value="ECO:0007669"/>
    <property type="project" value="InterPro"/>
</dbReference>
<feature type="transmembrane region" description="Helical" evidence="7">
    <location>
        <begin position="7"/>
        <end position="27"/>
    </location>
</feature>
<accession>A0A318KSF2</accession>
<dbReference type="InterPro" id="IPR011712">
    <property type="entry name" value="Sig_transdc_His_kin_sub3_dim/P"/>
</dbReference>
<dbReference type="InterPro" id="IPR050482">
    <property type="entry name" value="Sensor_HK_TwoCompSys"/>
</dbReference>
<dbReference type="CDD" id="cd16917">
    <property type="entry name" value="HATPase_UhpB-NarQ-NarX-like"/>
    <property type="match status" value="1"/>
</dbReference>
<dbReference type="InterPro" id="IPR003594">
    <property type="entry name" value="HATPase_dom"/>
</dbReference>
<keyword evidence="4 9" id="KW-0418">Kinase</keyword>
<comment type="subcellular location">
    <subcellularLocation>
        <location evidence="1">Membrane</location>
    </subcellularLocation>
</comment>
<feature type="domain" description="HAMP" evidence="8">
    <location>
        <begin position="156"/>
        <end position="208"/>
    </location>
</feature>
<evidence type="ECO:0000256" key="7">
    <source>
        <dbReference type="SAM" id="Phobius"/>
    </source>
</evidence>
<dbReference type="Pfam" id="PF07730">
    <property type="entry name" value="HisKA_3"/>
    <property type="match status" value="1"/>
</dbReference>
<keyword evidence="7" id="KW-0812">Transmembrane</keyword>
<dbReference type="GO" id="GO:0016020">
    <property type="term" value="C:membrane"/>
    <property type="evidence" value="ECO:0007669"/>
    <property type="project" value="UniProtKB-SubCell"/>
</dbReference>
<dbReference type="PROSITE" id="PS50885">
    <property type="entry name" value="HAMP"/>
    <property type="match status" value="1"/>
</dbReference>
<keyword evidence="5" id="KW-0902">Two-component regulatory system</keyword>
<keyword evidence="6" id="KW-0175">Coiled coil</keyword>
<reference evidence="9 10" key="1">
    <citation type="submission" date="2018-05" db="EMBL/GenBank/DDBJ databases">
        <title>Genomic Encyclopedia of Type Strains, Phase IV (KMG-IV): sequencing the most valuable type-strain genomes for metagenomic binning, comparative biology and taxonomic classification.</title>
        <authorList>
            <person name="Goeker M."/>
        </authorList>
    </citation>
    <scope>NUCLEOTIDE SEQUENCE [LARGE SCALE GENOMIC DNA]</scope>
    <source>
        <strain evidence="9 10">DSM 29661</strain>
    </source>
</reference>
<dbReference type="Pfam" id="PF02518">
    <property type="entry name" value="HATPase_c"/>
    <property type="match status" value="1"/>
</dbReference>
<organism evidence="9 10">
    <name type="scientific">Rivihabitans pingtungensis</name>
    <dbReference type="NCBI Taxonomy" id="1054498"/>
    <lineage>
        <taxon>Bacteria</taxon>
        <taxon>Pseudomonadati</taxon>
        <taxon>Pseudomonadota</taxon>
        <taxon>Betaproteobacteria</taxon>
        <taxon>Neisseriales</taxon>
        <taxon>Aquaspirillaceae</taxon>
        <taxon>Rivihabitans</taxon>
    </lineage>
</organism>
<dbReference type="EMBL" id="QJKI01000003">
    <property type="protein sequence ID" value="PXX80679.1"/>
    <property type="molecule type" value="Genomic_DNA"/>
</dbReference>
<feature type="coiled-coil region" evidence="6">
    <location>
        <begin position="196"/>
        <end position="223"/>
    </location>
</feature>
<feature type="transmembrane region" description="Helical" evidence="7">
    <location>
        <begin position="133"/>
        <end position="155"/>
    </location>
</feature>
<keyword evidence="10" id="KW-1185">Reference proteome</keyword>
<evidence type="ECO:0000256" key="4">
    <source>
        <dbReference type="ARBA" id="ARBA00022777"/>
    </source>
</evidence>
<dbReference type="PROSITE" id="PS51257">
    <property type="entry name" value="PROKAR_LIPOPROTEIN"/>
    <property type="match status" value="1"/>
</dbReference>
<evidence type="ECO:0000256" key="1">
    <source>
        <dbReference type="ARBA" id="ARBA00004370"/>
    </source>
</evidence>
<comment type="caution">
    <text evidence="9">The sequence shown here is derived from an EMBL/GenBank/DDBJ whole genome shotgun (WGS) entry which is preliminary data.</text>
</comment>
<dbReference type="PANTHER" id="PTHR24421:SF58">
    <property type="entry name" value="SIGNAL TRANSDUCTION HISTIDINE-PROTEIN KINASE_PHOSPHATASE UHPB"/>
    <property type="match status" value="1"/>
</dbReference>
<dbReference type="SUPFAM" id="SSF55874">
    <property type="entry name" value="ATPase domain of HSP90 chaperone/DNA topoisomerase II/histidine kinase"/>
    <property type="match status" value="1"/>
</dbReference>
<name>A0A318KSF2_9NEIS</name>
<evidence type="ECO:0000256" key="5">
    <source>
        <dbReference type="ARBA" id="ARBA00023012"/>
    </source>
</evidence>
<dbReference type="GO" id="GO:0046983">
    <property type="term" value="F:protein dimerization activity"/>
    <property type="evidence" value="ECO:0007669"/>
    <property type="project" value="InterPro"/>
</dbReference>
<gene>
    <name evidence="9" type="ORF">DFR34_10318</name>
</gene>
<evidence type="ECO:0000256" key="2">
    <source>
        <dbReference type="ARBA" id="ARBA00022553"/>
    </source>
</evidence>
<dbReference type="Gene3D" id="3.30.565.10">
    <property type="entry name" value="Histidine kinase-like ATPase, C-terminal domain"/>
    <property type="match status" value="1"/>
</dbReference>
<evidence type="ECO:0000313" key="10">
    <source>
        <dbReference type="Proteomes" id="UP000247555"/>
    </source>
</evidence>
<evidence type="ECO:0000256" key="6">
    <source>
        <dbReference type="SAM" id="Coils"/>
    </source>
</evidence>
<keyword evidence="3" id="KW-0808">Transferase</keyword>
<dbReference type="OrthoDB" id="9797605at2"/>
<evidence type="ECO:0000256" key="3">
    <source>
        <dbReference type="ARBA" id="ARBA00022679"/>
    </source>
</evidence>
<keyword evidence="7" id="KW-1133">Transmembrane helix</keyword>
<sequence>MDLRKRLTAWMGLFSLLLIACVSLYWLNAARADAEEELRASARLLQLIDALGRADANPARVRELVAAGGFRHVTLRLGGGPDAPAGDEAPGWLAPLAAQVQFDRQPIALNLDGHVVHVALEPYSEIEEKIRDASGVILFTVVISAISLVACWLTIGRALAPARRIEAAIRALEDDSQPLTLPRFALREFDRIAQTLNTLSAKLHAARQRQRQLSRRLLAVREQEQAELARELHDELGQSLEAIGVCAAYLLRHGPSEPEHPQRQCVRDIQQETQRIHRHIRALLSELRPHGLDGLSLAEALEELTRQWQARRPEVQLDANWQAMPPLPARHALQLYRAVQECLTNIARHSQATAVQLRAEVTDGCLCVSVSDNGVARVVPKYGCGLLGMRERLESVGGGVTLALNPGGGLCVSLHAPLLGLS</sequence>
<protein>
    <submittedName>
        <fullName evidence="9">Two-component system sensor histidine kinase UhpB</fullName>
    </submittedName>
</protein>
<dbReference type="InterPro" id="IPR036890">
    <property type="entry name" value="HATPase_C_sf"/>
</dbReference>
<keyword evidence="2" id="KW-0597">Phosphoprotein</keyword>
<dbReference type="InterPro" id="IPR003660">
    <property type="entry name" value="HAMP_dom"/>
</dbReference>
<evidence type="ECO:0000259" key="8">
    <source>
        <dbReference type="PROSITE" id="PS50885"/>
    </source>
</evidence>
<dbReference type="RefSeq" id="WP_110389728.1">
    <property type="nucleotide sequence ID" value="NZ_QJKI01000003.1"/>
</dbReference>
<evidence type="ECO:0000313" key="9">
    <source>
        <dbReference type="EMBL" id="PXX80679.1"/>
    </source>
</evidence>
<dbReference type="Gene3D" id="1.20.5.1930">
    <property type="match status" value="1"/>
</dbReference>
<dbReference type="Proteomes" id="UP000247555">
    <property type="component" value="Unassembled WGS sequence"/>
</dbReference>
<proteinExistence type="predicted"/>
<dbReference type="AlphaFoldDB" id="A0A318KSF2"/>
<keyword evidence="7" id="KW-0472">Membrane</keyword>